<proteinExistence type="predicted"/>
<dbReference type="InterPro" id="IPR012312">
    <property type="entry name" value="Hemerythrin-like"/>
</dbReference>
<accession>A0ABQ3VCD2</accession>
<gene>
    <name evidence="2" type="ORF">KSZ_16260</name>
</gene>
<dbReference type="PANTHER" id="PTHR39966:SF1">
    <property type="entry name" value="HEMERYTHRIN-LIKE DOMAIN-CONTAINING PROTEIN"/>
    <property type="match status" value="1"/>
</dbReference>
<sequence>MTTSTQPLRDEHKELMPYIEALRTVADAIGTASGESIQQGVEEAYQFLKHHLIAHAQAEEKALYPVVGKLMGAPEATATMSRDHSAIVQLTEELGQLRSHLYEATMSETHRNALRRVLYSLHAIITVHLAKEETVYLPILDARLTPEETQHLFETMEMAAQEAKNTL</sequence>
<dbReference type="EMBL" id="BNJJ01000004">
    <property type="protein sequence ID" value="GHO83620.1"/>
    <property type="molecule type" value="Genomic_DNA"/>
</dbReference>
<reference evidence="2 3" key="1">
    <citation type="journal article" date="2021" name="Int. J. Syst. Evol. Microbiol.">
        <title>Reticulibacter mediterranei gen. nov., sp. nov., within the new family Reticulibacteraceae fam. nov., and Ktedonospora formicarum gen. nov., sp. nov., Ktedonobacter robiniae sp. nov., Dictyobacter formicarum sp. nov. and Dictyobacter arantiisoli sp. nov., belonging to the class Ktedonobacteria.</title>
        <authorList>
            <person name="Yabe S."/>
            <person name="Zheng Y."/>
            <person name="Wang C.M."/>
            <person name="Sakai Y."/>
            <person name="Abe K."/>
            <person name="Yokota A."/>
            <person name="Donadio S."/>
            <person name="Cavaletti L."/>
            <person name="Monciardini P."/>
        </authorList>
    </citation>
    <scope>NUCLEOTIDE SEQUENCE [LARGE SCALE GENOMIC DNA]</scope>
    <source>
        <strain evidence="2 3">SOSP1-9</strain>
    </source>
</reference>
<dbReference type="RefSeq" id="WP_201361285.1">
    <property type="nucleotide sequence ID" value="NZ_BNJJ01000004.1"/>
</dbReference>
<keyword evidence="3" id="KW-1185">Reference proteome</keyword>
<evidence type="ECO:0000313" key="2">
    <source>
        <dbReference type="EMBL" id="GHO83620.1"/>
    </source>
</evidence>
<dbReference type="PANTHER" id="PTHR39966">
    <property type="entry name" value="BLL2471 PROTEIN-RELATED"/>
    <property type="match status" value="1"/>
</dbReference>
<organism evidence="2 3">
    <name type="scientific">Dictyobacter formicarum</name>
    <dbReference type="NCBI Taxonomy" id="2778368"/>
    <lineage>
        <taxon>Bacteria</taxon>
        <taxon>Bacillati</taxon>
        <taxon>Chloroflexota</taxon>
        <taxon>Ktedonobacteria</taxon>
        <taxon>Ktedonobacterales</taxon>
        <taxon>Dictyobacteraceae</taxon>
        <taxon>Dictyobacter</taxon>
    </lineage>
</organism>
<evidence type="ECO:0000259" key="1">
    <source>
        <dbReference type="Pfam" id="PF01814"/>
    </source>
</evidence>
<dbReference type="Gene3D" id="1.20.120.520">
    <property type="entry name" value="nmb1532 protein domain like"/>
    <property type="match status" value="1"/>
</dbReference>
<name>A0ABQ3VCD2_9CHLR</name>
<feature type="domain" description="Hemerythrin-like" evidence="1">
    <location>
        <begin position="7"/>
        <end position="140"/>
    </location>
</feature>
<evidence type="ECO:0000313" key="3">
    <source>
        <dbReference type="Proteomes" id="UP000635565"/>
    </source>
</evidence>
<protein>
    <recommendedName>
        <fullName evidence="1">Hemerythrin-like domain-containing protein</fullName>
    </recommendedName>
</protein>
<dbReference type="Proteomes" id="UP000635565">
    <property type="component" value="Unassembled WGS sequence"/>
</dbReference>
<comment type="caution">
    <text evidence="2">The sequence shown here is derived from an EMBL/GenBank/DDBJ whole genome shotgun (WGS) entry which is preliminary data.</text>
</comment>
<dbReference type="Pfam" id="PF01814">
    <property type="entry name" value="Hemerythrin"/>
    <property type="match status" value="1"/>
</dbReference>